<feature type="domain" description="GGDEF" evidence="3">
    <location>
        <begin position="586"/>
        <end position="720"/>
    </location>
</feature>
<proteinExistence type="predicted"/>
<evidence type="ECO:0000259" key="3">
    <source>
        <dbReference type="PROSITE" id="PS50887"/>
    </source>
</evidence>
<keyword evidence="1" id="KW-1133">Transmembrane helix</keyword>
<dbReference type="GO" id="GO:0005886">
    <property type="term" value="C:plasma membrane"/>
    <property type="evidence" value="ECO:0007669"/>
    <property type="project" value="TreeGrafter"/>
</dbReference>
<dbReference type="PROSITE" id="PS50887">
    <property type="entry name" value="GGDEF"/>
    <property type="match status" value="1"/>
</dbReference>
<dbReference type="Pfam" id="PF07695">
    <property type="entry name" value="7TMR-DISM_7TM"/>
    <property type="match status" value="1"/>
</dbReference>
<dbReference type="FunFam" id="3.30.70.270:FF:000001">
    <property type="entry name" value="Diguanylate cyclase domain protein"/>
    <property type="match status" value="1"/>
</dbReference>
<keyword evidence="1" id="KW-0472">Membrane</keyword>
<dbReference type="STRING" id="1150625.Q75_06740"/>
<dbReference type="InterPro" id="IPR011622">
    <property type="entry name" value="7TMR_DISM_rcpt_extracell_dom2"/>
</dbReference>
<dbReference type="InterPro" id="IPR050469">
    <property type="entry name" value="Diguanylate_Cyclase"/>
</dbReference>
<dbReference type="PANTHER" id="PTHR45138">
    <property type="entry name" value="REGULATORY COMPONENTS OF SENSORY TRANSDUCTION SYSTEM"/>
    <property type="match status" value="1"/>
</dbReference>
<dbReference type="PATRIC" id="fig|1150625.3.peg.1413"/>
<feature type="signal peptide" evidence="2">
    <location>
        <begin position="1"/>
        <end position="24"/>
    </location>
</feature>
<organism evidence="4 5">
    <name type="scientific">Bacillus coahuilensis p1.1.43</name>
    <dbReference type="NCBI Taxonomy" id="1150625"/>
    <lineage>
        <taxon>Bacteria</taxon>
        <taxon>Bacillati</taxon>
        <taxon>Bacillota</taxon>
        <taxon>Bacilli</taxon>
        <taxon>Bacillales</taxon>
        <taxon>Bacillaceae</taxon>
        <taxon>Bacillus</taxon>
    </lineage>
</organism>
<name>A0A147K968_9BACI</name>
<evidence type="ECO:0000313" key="5">
    <source>
        <dbReference type="Proteomes" id="UP000074108"/>
    </source>
</evidence>
<dbReference type="EMBL" id="LDYG01000025">
    <property type="protein sequence ID" value="KUP06903.1"/>
    <property type="molecule type" value="Genomic_DNA"/>
</dbReference>
<feature type="transmembrane region" description="Helical" evidence="1">
    <location>
        <begin position="217"/>
        <end position="234"/>
    </location>
</feature>
<feature type="transmembrane region" description="Helical" evidence="1">
    <location>
        <begin position="285"/>
        <end position="303"/>
    </location>
</feature>
<dbReference type="GO" id="GO:0043709">
    <property type="term" value="P:cell adhesion involved in single-species biofilm formation"/>
    <property type="evidence" value="ECO:0007669"/>
    <property type="project" value="TreeGrafter"/>
</dbReference>
<dbReference type="SMART" id="SM00267">
    <property type="entry name" value="GGDEF"/>
    <property type="match status" value="1"/>
</dbReference>
<reference evidence="4 5" key="1">
    <citation type="journal article" date="2016" name="Front. Microbiol.">
        <title>Microevolution Analysis of Bacillus coahuilensis Unveils Differences in Phosphorus Acquisition Strategies and Their Regulation.</title>
        <authorList>
            <person name="Gomez-Lunar Z."/>
            <person name="Hernandez-Gonzalez I."/>
            <person name="Rodriguez-Torres M.D."/>
            <person name="Souza V."/>
            <person name="Olmedo-Alvarez G."/>
        </authorList>
    </citation>
    <scope>NUCLEOTIDE SEQUENCE [LARGE SCALE GENOMIC DNA]</scope>
    <source>
        <strain evidence="5">p1.1.43</strain>
    </source>
</reference>
<dbReference type="CDD" id="cd01949">
    <property type="entry name" value="GGDEF"/>
    <property type="match status" value="1"/>
</dbReference>
<dbReference type="GO" id="GO:1902201">
    <property type="term" value="P:negative regulation of bacterial-type flagellum-dependent cell motility"/>
    <property type="evidence" value="ECO:0007669"/>
    <property type="project" value="TreeGrafter"/>
</dbReference>
<dbReference type="InterPro" id="IPR000160">
    <property type="entry name" value="GGDEF_dom"/>
</dbReference>
<dbReference type="Gene3D" id="3.30.70.270">
    <property type="match status" value="1"/>
</dbReference>
<accession>A0A147K968</accession>
<dbReference type="InterPro" id="IPR011623">
    <property type="entry name" value="7TMR_DISM_rcpt_extracell_dom1"/>
</dbReference>
<keyword evidence="2" id="KW-0732">Signal</keyword>
<evidence type="ECO:0000313" key="4">
    <source>
        <dbReference type="EMBL" id="KUP06903.1"/>
    </source>
</evidence>
<dbReference type="SUPFAM" id="SSF55073">
    <property type="entry name" value="Nucleotide cyclase"/>
    <property type="match status" value="1"/>
</dbReference>
<dbReference type="Pfam" id="PF00990">
    <property type="entry name" value="GGDEF"/>
    <property type="match status" value="1"/>
</dbReference>
<dbReference type="GO" id="GO:0052621">
    <property type="term" value="F:diguanylate cyclase activity"/>
    <property type="evidence" value="ECO:0007669"/>
    <property type="project" value="TreeGrafter"/>
</dbReference>
<dbReference type="Proteomes" id="UP000074108">
    <property type="component" value="Unassembled WGS sequence"/>
</dbReference>
<evidence type="ECO:0000256" key="2">
    <source>
        <dbReference type="SAM" id="SignalP"/>
    </source>
</evidence>
<feature type="chain" id="PRO_5007549709" description="GGDEF domain-containing protein" evidence="2">
    <location>
        <begin position="25"/>
        <end position="721"/>
    </location>
</feature>
<dbReference type="Pfam" id="PF07696">
    <property type="entry name" value="7TMR-DISMED2"/>
    <property type="match status" value="1"/>
</dbReference>
<evidence type="ECO:0000256" key="1">
    <source>
        <dbReference type="SAM" id="Phobius"/>
    </source>
</evidence>
<dbReference type="OrthoDB" id="9809348at2"/>
<feature type="transmembrane region" description="Helical" evidence="1">
    <location>
        <begin position="340"/>
        <end position="362"/>
    </location>
</feature>
<feature type="transmembrane region" description="Helical" evidence="1">
    <location>
        <begin position="189"/>
        <end position="210"/>
    </location>
</feature>
<dbReference type="InterPro" id="IPR043128">
    <property type="entry name" value="Rev_trsase/Diguanyl_cyclase"/>
</dbReference>
<dbReference type="NCBIfam" id="TIGR00254">
    <property type="entry name" value="GGDEF"/>
    <property type="match status" value="1"/>
</dbReference>
<gene>
    <name evidence="4" type="ORF">Q75_06740</name>
</gene>
<dbReference type="RefSeq" id="WP_059350835.1">
    <property type="nucleotide sequence ID" value="NZ_LDYG01000025.1"/>
</dbReference>
<dbReference type="PANTHER" id="PTHR45138:SF6">
    <property type="entry name" value="DIGUANYLATE CYCLASE DGCN"/>
    <property type="match status" value="1"/>
</dbReference>
<sequence>MKLIRNIILFFVIFFSLFPFNLQASTQTVEITSKTTKLDLVNNLQFYVDRDSVIKNDSSILKYENQFKDFIHTDAAGDVSNATYWLRTTLKNGEPTPIQFYIEIQKPHLSYISVFSKERDQLVLLDETGYAYPFSDRKIAHRHFVFPLTLAGNEQKDVYFKISTDSFFQAPVILWEPETFLEQQYKNQMVFGIYYGVMIAMIIYNSFLYISLRQKTYLYYILFLTGFTVLQAIWDGFASQWLWSELPWIALRSNSLAIIFTSLFSLLFAKHFLQLDTLSPKLSKVIDHFVVISSIVLIIPFLLNISLSTMLSTLVSAVFLVLNIAILISVRTRSRAAKFYLSAWGLLFTGIALNLLAAFKLLPLTFITLYGPKIGGLVEVFVLSLALADQINMVKEEKRREERKYFIQTLLQKSFNQMSTYTDINLTIDSALDSLMEVTHFENGVFVKQVSDKKWTIISNKAEHSISFDPLKLYKFMDKPYPLKQAPNEMEFNQVVLGLLIIPIQLKSLTGMFMVFTEKEDKLNDQEATVLAESFQHLFVSKMDQIESYESLKRSAMFDHLTNLYNRKFFFEKAEEIYRVSNQLDLPLSLLLIDMDYFKKINDTFGHMKGDEVLMYVSSKLNEAFRDKGIIGRYGGEEFIAILQNADEIESYTFAENLRMTILDHPFQLPEGITIPLSLSIGISTGIKSTKTISQLVQEADESLYYAKNNGRNRVIHKGMN</sequence>
<dbReference type="Gene3D" id="2.60.40.2380">
    <property type="match status" value="1"/>
</dbReference>
<protein>
    <recommendedName>
        <fullName evidence="3">GGDEF domain-containing protein</fullName>
    </recommendedName>
</protein>
<dbReference type="AlphaFoldDB" id="A0A147K968"/>
<keyword evidence="1" id="KW-0812">Transmembrane</keyword>
<feature type="transmembrane region" description="Helical" evidence="1">
    <location>
        <begin position="309"/>
        <end position="328"/>
    </location>
</feature>
<keyword evidence="5" id="KW-1185">Reference proteome</keyword>
<feature type="transmembrane region" description="Helical" evidence="1">
    <location>
        <begin position="254"/>
        <end position="273"/>
    </location>
</feature>
<dbReference type="InterPro" id="IPR029787">
    <property type="entry name" value="Nucleotide_cyclase"/>
</dbReference>
<comment type="caution">
    <text evidence="4">The sequence shown here is derived from an EMBL/GenBank/DDBJ whole genome shotgun (WGS) entry which is preliminary data.</text>
</comment>